<dbReference type="AlphaFoldDB" id="A0A9Q4FTK5"/>
<keyword evidence="1" id="KW-0472">Membrane</keyword>
<gene>
    <name evidence="2" type="ORF">NF348_13160</name>
</gene>
<keyword evidence="1" id="KW-0812">Transmembrane</keyword>
<accession>A0A9Q4FTK5</accession>
<evidence type="ECO:0000313" key="3">
    <source>
        <dbReference type="Proteomes" id="UP001060275"/>
    </source>
</evidence>
<evidence type="ECO:0000313" key="2">
    <source>
        <dbReference type="EMBL" id="MCP8888068.1"/>
    </source>
</evidence>
<dbReference type="Proteomes" id="UP001060275">
    <property type="component" value="Unassembled WGS sequence"/>
</dbReference>
<protein>
    <submittedName>
        <fullName evidence="2">Uncharacterized protein</fullName>
    </submittedName>
</protein>
<organism evidence="2 3">
    <name type="scientific">Devosia ureilytica</name>
    <dbReference type="NCBI Taxonomy" id="2952754"/>
    <lineage>
        <taxon>Bacteria</taxon>
        <taxon>Pseudomonadati</taxon>
        <taxon>Pseudomonadota</taxon>
        <taxon>Alphaproteobacteria</taxon>
        <taxon>Hyphomicrobiales</taxon>
        <taxon>Devosiaceae</taxon>
        <taxon>Devosia</taxon>
    </lineage>
</organism>
<name>A0A9Q4FTK5_9HYPH</name>
<feature type="transmembrane region" description="Helical" evidence="1">
    <location>
        <begin position="44"/>
        <end position="62"/>
    </location>
</feature>
<feature type="transmembrane region" description="Helical" evidence="1">
    <location>
        <begin position="12"/>
        <end position="38"/>
    </location>
</feature>
<proteinExistence type="predicted"/>
<evidence type="ECO:0000256" key="1">
    <source>
        <dbReference type="SAM" id="Phobius"/>
    </source>
</evidence>
<dbReference type="RefSeq" id="WP_254675143.1">
    <property type="nucleotide sequence ID" value="NZ_JAMWDU010000004.1"/>
</dbReference>
<keyword evidence="3" id="KW-1185">Reference proteome</keyword>
<feature type="transmembrane region" description="Helical" evidence="1">
    <location>
        <begin position="83"/>
        <end position="100"/>
    </location>
</feature>
<keyword evidence="1" id="KW-1133">Transmembrane helix</keyword>
<comment type="caution">
    <text evidence="2">The sequence shown here is derived from an EMBL/GenBank/DDBJ whole genome shotgun (WGS) entry which is preliminary data.</text>
</comment>
<sequence length="102" mass="11036">MSQGTRHGLVRLVAGFAIWSIAFIVLYAAQALGCAYGWGAWHRPVLIVIYLFALAPLIWLSTRPRPDGTDAILPTAARWANRAALLASVLVFLPVTFASLCA</sequence>
<dbReference type="EMBL" id="JAMWDU010000004">
    <property type="protein sequence ID" value="MCP8888068.1"/>
    <property type="molecule type" value="Genomic_DNA"/>
</dbReference>
<reference evidence="2" key="1">
    <citation type="submission" date="2022-06" db="EMBL/GenBank/DDBJ databases">
        <title>Devosia sp. XJ19-45 genome assembly.</title>
        <authorList>
            <person name="Li B."/>
            <person name="Cai M."/>
            <person name="Nie G."/>
            <person name="Li W."/>
        </authorList>
    </citation>
    <scope>NUCLEOTIDE SEQUENCE</scope>
    <source>
        <strain evidence="2">XJ19-45</strain>
    </source>
</reference>